<dbReference type="KEGG" id="apol:K9D25_02880"/>
<gene>
    <name evidence="1" type="ORF">K9D25_02880</name>
</gene>
<evidence type="ECO:0000313" key="1">
    <source>
        <dbReference type="EMBL" id="UOK71685.1"/>
    </source>
</evidence>
<accession>A0A9E6ZZR0</accession>
<reference evidence="1" key="1">
    <citation type="submission" date="2021-09" db="EMBL/GenBank/DDBJ databases">
        <title>Network and meta-omics reveal the key degrader and cooperation patterns in an efficient 1,4-dioxane-degrading microbial community.</title>
        <authorList>
            <person name="Dai C."/>
        </authorList>
    </citation>
    <scope>NUCLEOTIDE SEQUENCE</scope>
    <source>
        <strain evidence="1">ZM13</strain>
    </source>
</reference>
<organism evidence="1 2">
    <name type="scientific">Ancylobacter polymorphus</name>
    <dbReference type="NCBI Taxonomy" id="223390"/>
    <lineage>
        <taxon>Bacteria</taxon>
        <taxon>Pseudomonadati</taxon>
        <taxon>Pseudomonadota</taxon>
        <taxon>Alphaproteobacteria</taxon>
        <taxon>Hyphomicrobiales</taxon>
        <taxon>Xanthobacteraceae</taxon>
        <taxon>Ancylobacter</taxon>
    </lineage>
</organism>
<dbReference type="RefSeq" id="WP_244379049.1">
    <property type="nucleotide sequence ID" value="NZ_CP083239.1"/>
</dbReference>
<dbReference type="Proteomes" id="UP000831684">
    <property type="component" value="Chromosome"/>
</dbReference>
<sequence length="112" mass="11966">MGTVTVQVDVDVDEALEDISTGDLVRELASRGREVVLDALIMLKTGRIDDGIAALEREFFPRYADESECRAAYQRAMSTSPPQKMGGLDGHITKALGMTIAAHCGGPDVEAA</sequence>
<dbReference type="EMBL" id="CP083239">
    <property type="protein sequence ID" value="UOK71685.1"/>
    <property type="molecule type" value="Genomic_DNA"/>
</dbReference>
<proteinExistence type="predicted"/>
<evidence type="ECO:0000313" key="2">
    <source>
        <dbReference type="Proteomes" id="UP000831684"/>
    </source>
</evidence>
<dbReference type="AlphaFoldDB" id="A0A9E6ZZR0"/>
<protein>
    <submittedName>
        <fullName evidence="1">Uncharacterized protein</fullName>
    </submittedName>
</protein>
<name>A0A9E6ZZR0_9HYPH</name>